<dbReference type="EMBL" id="JANAWD010000033">
    <property type="protein sequence ID" value="KAJ3490084.1"/>
    <property type="molecule type" value="Genomic_DNA"/>
</dbReference>
<evidence type="ECO:0000256" key="8">
    <source>
        <dbReference type="ARBA" id="ARBA00023163"/>
    </source>
</evidence>
<dbReference type="InterPro" id="IPR000994">
    <property type="entry name" value="Pept_M24"/>
</dbReference>
<keyword evidence="8" id="KW-0804">Transcription</keyword>
<feature type="domain" description="RNA polymerase III subunit Rpc25" evidence="14">
    <location>
        <begin position="547"/>
        <end position="675"/>
    </location>
</feature>
<evidence type="ECO:0000256" key="6">
    <source>
        <dbReference type="ARBA" id="ARBA00022723"/>
    </source>
</evidence>
<evidence type="ECO:0000256" key="10">
    <source>
        <dbReference type="ARBA" id="ARBA00023242"/>
    </source>
</evidence>
<keyword evidence="10" id="KW-0539">Nucleus</keyword>
<keyword evidence="9" id="KW-0464">Manganese</keyword>
<dbReference type="GO" id="GO:0005634">
    <property type="term" value="C:nucleus"/>
    <property type="evidence" value="ECO:0007669"/>
    <property type="project" value="UniProtKB-SubCell"/>
</dbReference>
<evidence type="ECO:0000256" key="11">
    <source>
        <dbReference type="RuleBase" id="RU000590"/>
    </source>
</evidence>
<evidence type="ECO:0000313" key="15">
    <source>
        <dbReference type="EMBL" id="KAJ3490084.1"/>
    </source>
</evidence>
<protein>
    <submittedName>
        <fullName evidence="15">Uncharacterized protein</fullName>
    </submittedName>
</protein>
<keyword evidence="16" id="KW-1185">Reference proteome</keyword>
<evidence type="ECO:0000256" key="2">
    <source>
        <dbReference type="ARBA" id="ARBA00004123"/>
    </source>
</evidence>
<dbReference type="AlphaFoldDB" id="A0AAD5VA52"/>
<evidence type="ECO:0000259" key="13">
    <source>
        <dbReference type="Pfam" id="PF03876"/>
    </source>
</evidence>
<dbReference type="Pfam" id="PF00557">
    <property type="entry name" value="Peptidase_M24"/>
    <property type="match status" value="1"/>
</dbReference>
<proteinExistence type="inferred from homology"/>
<keyword evidence="5" id="KW-0240">DNA-directed RNA polymerase</keyword>
<evidence type="ECO:0000259" key="14">
    <source>
        <dbReference type="Pfam" id="PF08292"/>
    </source>
</evidence>
<gene>
    <name evidence="15" type="ORF">NLI96_g1672</name>
</gene>
<organism evidence="15 16">
    <name type="scientific">Meripilus lineatus</name>
    <dbReference type="NCBI Taxonomy" id="2056292"/>
    <lineage>
        <taxon>Eukaryota</taxon>
        <taxon>Fungi</taxon>
        <taxon>Dikarya</taxon>
        <taxon>Basidiomycota</taxon>
        <taxon>Agaricomycotina</taxon>
        <taxon>Agaricomycetes</taxon>
        <taxon>Polyporales</taxon>
        <taxon>Meripilaceae</taxon>
        <taxon>Meripilus</taxon>
    </lineage>
</organism>
<dbReference type="SUPFAM" id="SSF88798">
    <property type="entry name" value="N-terminal, heterodimerisation domain of RBP7 (RpoE)"/>
    <property type="match status" value="1"/>
</dbReference>
<dbReference type="CDD" id="cd01087">
    <property type="entry name" value="Prolidase"/>
    <property type="match status" value="1"/>
</dbReference>
<comment type="caution">
    <text evidence="15">The sequence shown here is derived from an EMBL/GenBank/DDBJ whole genome shotgun (WGS) entry which is preliminary data.</text>
</comment>
<keyword evidence="7" id="KW-0378">Hydrolase</keyword>
<dbReference type="Gene3D" id="3.90.230.10">
    <property type="entry name" value="Creatinase/methionine aminopeptidase superfamily"/>
    <property type="match status" value="1"/>
</dbReference>
<sequence>MWSVPPPTREEASSMYEVTRVENTESLIGAIKEQFQAYPDAIFHVLPNKPLFPIIPTDVLSVVAPGGALATDKYLLAALHQARLTKDEFELAEIQKANEISSRAHETVMRVLGQGVIGAIKKGKGAGVDRPLLPSEWLIEKEAEAEALFVASCRREGAVHQAYLPIVASASRASTLHYCCNDKEFAWGPVGKHDHKNEGDLAHDHARDLNPQVLLIDAGCEWNCYASDITRTMPVGNGGKFTPEARGIYELVLEMQQLSMQALKPGLHWDAIQLLCHQTLVKGFQRLGIFKTPESPQSGSWNSAEAILASGVSTAFFPHGVGHSLGMDVHDVPSASKPEVNETIGKGIVLGHPDFYTYLRLRLPLEVGMVVTVEPGIYFAPHLLSAVRDSRHIDHEVLKRYEGMGGVRIEDVVVITPDGHKNLTTVRSDVDWLEGLGDASQALISVHRRKCIDSAARPSSLGSRMFVLSIIKDTVAVHPTNFGLPAEQAITNELNKKYANRVLHEVGLCICVFDLSEAGEGRVRYGDGFLWYKVVFRLVVFRPFASEVILAKVKSSDEDGIRLSVGFFDDMYIPLIYLPEPSAFDPNERAHFWLPGSEATSSHELLDSPTTDRMYIDSGDIVRVRVEADEFYDDEPGPPKATEGVQQTIQHENRRAPYTVTCSIAEQGLGPVSWWKDAGVEAMDEG</sequence>
<dbReference type="GO" id="GO:0000428">
    <property type="term" value="C:DNA-directed RNA polymerase complex"/>
    <property type="evidence" value="ECO:0007669"/>
    <property type="project" value="UniProtKB-KW"/>
</dbReference>
<evidence type="ECO:0000256" key="9">
    <source>
        <dbReference type="ARBA" id="ARBA00023211"/>
    </source>
</evidence>
<evidence type="ECO:0000256" key="1">
    <source>
        <dbReference type="ARBA" id="ARBA00001936"/>
    </source>
</evidence>
<dbReference type="Proteomes" id="UP001212997">
    <property type="component" value="Unassembled WGS sequence"/>
</dbReference>
<evidence type="ECO:0000256" key="3">
    <source>
        <dbReference type="ARBA" id="ARBA00008766"/>
    </source>
</evidence>
<dbReference type="InterPro" id="IPR005576">
    <property type="entry name" value="Rpb7-like_N"/>
</dbReference>
<evidence type="ECO:0000313" key="16">
    <source>
        <dbReference type="Proteomes" id="UP001212997"/>
    </source>
</evidence>
<dbReference type="FunFam" id="3.30.1490.120:FF:000001">
    <property type="entry name" value="DNA-directed RNA polymerase II subunit RPB7"/>
    <property type="match status" value="1"/>
</dbReference>
<keyword evidence="6 11" id="KW-0479">Metal-binding</keyword>
<dbReference type="InterPro" id="IPR036898">
    <property type="entry name" value="RNA_pol_Rpb7-like_N_sf"/>
</dbReference>
<dbReference type="GO" id="GO:0046872">
    <property type="term" value="F:metal ion binding"/>
    <property type="evidence" value="ECO:0007669"/>
    <property type="project" value="UniProtKB-KW"/>
</dbReference>
<dbReference type="InterPro" id="IPR052433">
    <property type="entry name" value="X-Pro_dipept-like"/>
</dbReference>
<dbReference type="InterPro" id="IPR013238">
    <property type="entry name" value="RNA_pol_III_Rbc25"/>
</dbReference>
<dbReference type="Gene3D" id="3.30.1490.120">
    <property type="entry name" value="RNA polymerase Rpb7-like, N-terminal domain"/>
    <property type="match status" value="1"/>
</dbReference>
<feature type="domain" description="RNA polymerase Rpb7-like N-terminal" evidence="13">
    <location>
        <begin position="472"/>
        <end position="528"/>
    </location>
</feature>
<evidence type="ECO:0000256" key="4">
    <source>
        <dbReference type="ARBA" id="ARBA00009307"/>
    </source>
</evidence>
<dbReference type="PROSITE" id="PS00491">
    <property type="entry name" value="PROLINE_PEPTIDASE"/>
    <property type="match status" value="1"/>
</dbReference>
<dbReference type="InterPro" id="IPR036005">
    <property type="entry name" value="Creatinase/aminopeptidase-like"/>
</dbReference>
<comment type="cofactor">
    <cofactor evidence="1">
        <name>Mn(2+)</name>
        <dbReference type="ChEBI" id="CHEBI:29035"/>
    </cofactor>
</comment>
<evidence type="ECO:0000256" key="7">
    <source>
        <dbReference type="ARBA" id="ARBA00022801"/>
    </source>
</evidence>
<dbReference type="GO" id="GO:0006351">
    <property type="term" value="P:DNA-templated transcription"/>
    <property type="evidence" value="ECO:0007669"/>
    <property type="project" value="InterPro"/>
</dbReference>
<dbReference type="SUPFAM" id="SSF55920">
    <property type="entry name" value="Creatinase/aminopeptidase"/>
    <property type="match status" value="1"/>
</dbReference>
<accession>A0AAD5VA52</accession>
<dbReference type="Pfam" id="PF08292">
    <property type="entry name" value="RNA_pol_Rbc25"/>
    <property type="match status" value="1"/>
</dbReference>
<feature type="domain" description="Peptidase M24" evidence="12">
    <location>
        <begin position="93"/>
        <end position="416"/>
    </location>
</feature>
<comment type="subcellular location">
    <subcellularLocation>
        <location evidence="2">Nucleus</location>
    </subcellularLocation>
</comment>
<dbReference type="Gene3D" id="2.40.50.140">
    <property type="entry name" value="Nucleic acid-binding proteins"/>
    <property type="match status" value="1"/>
</dbReference>
<dbReference type="InterPro" id="IPR001131">
    <property type="entry name" value="Peptidase_M24B_aminopep-P_CS"/>
</dbReference>
<dbReference type="PANTHER" id="PTHR43226">
    <property type="entry name" value="XAA-PRO AMINOPEPTIDASE 3"/>
    <property type="match status" value="1"/>
</dbReference>
<dbReference type="GO" id="GO:0006508">
    <property type="term" value="P:proteolysis"/>
    <property type="evidence" value="ECO:0007669"/>
    <property type="project" value="TreeGrafter"/>
</dbReference>
<evidence type="ECO:0000256" key="5">
    <source>
        <dbReference type="ARBA" id="ARBA00022478"/>
    </source>
</evidence>
<evidence type="ECO:0000259" key="12">
    <source>
        <dbReference type="Pfam" id="PF00557"/>
    </source>
</evidence>
<name>A0AAD5VA52_9APHY</name>
<dbReference type="CDD" id="cd04330">
    <property type="entry name" value="RNAP_III_Rpc25_N"/>
    <property type="match status" value="1"/>
</dbReference>
<reference evidence="15" key="1">
    <citation type="submission" date="2022-07" db="EMBL/GenBank/DDBJ databases">
        <title>Genome Sequence of Physisporinus lineatus.</title>
        <authorList>
            <person name="Buettner E."/>
        </authorList>
    </citation>
    <scope>NUCLEOTIDE SEQUENCE</scope>
    <source>
        <strain evidence="15">VT162</strain>
    </source>
</reference>
<dbReference type="PANTHER" id="PTHR43226:SF1">
    <property type="entry name" value="XAA-PRO DIPEPTIDASE"/>
    <property type="match status" value="1"/>
</dbReference>
<dbReference type="Pfam" id="PF03876">
    <property type="entry name" value="SHS2_Rpb7-N"/>
    <property type="match status" value="1"/>
</dbReference>
<dbReference type="GO" id="GO:0008233">
    <property type="term" value="F:peptidase activity"/>
    <property type="evidence" value="ECO:0007669"/>
    <property type="project" value="TreeGrafter"/>
</dbReference>
<comment type="similarity">
    <text evidence="4">Belongs to the eukaryotic RPB7/RPC8 RNA polymerase subunit family.</text>
</comment>
<dbReference type="InterPro" id="IPR012340">
    <property type="entry name" value="NA-bd_OB-fold"/>
</dbReference>
<comment type="similarity">
    <text evidence="3 11">Belongs to the peptidase M24B family.</text>
</comment>
<dbReference type="SUPFAM" id="SSF50249">
    <property type="entry name" value="Nucleic acid-binding proteins"/>
    <property type="match status" value="1"/>
</dbReference>